<reference evidence="5" key="1">
    <citation type="submission" date="2015-06" db="UniProtKB">
        <authorList>
            <consortium name="EnsemblPlants"/>
        </authorList>
    </citation>
    <scope>IDENTIFICATION</scope>
</reference>
<dbReference type="CDD" id="cd03784">
    <property type="entry name" value="GT1_Gtf-like"/>
    <property type="match status" value="1"/>
</dbReference>
<comment type="similarity">
    <text evidence="1 3">Belongs to the UDP-glycosyltransferase family.</text>
</comment>
<dbReference type="AlphaFoldDB" id="M8AZM4"/>
<dbReference type="EC" id="2.4.1.-" evidence="4"/>
<keyword evidence="3" id="KW-0328">Glycosyltransferase</keyword>
<organism evidence="5">
    <name type="scientific">Aegilops tauschii</name>
    <name type="common">Tausch's goatgrass</name>
    <name type="synonym">Aegilops squarrosa</name>
    <dbReference type="NCBI Taxonomy" id="37682"/>
    <lineage>
        <taxon>Eukaryota</taxon>
        <taxon>Viridiplantae</taxon>
        <taxon>Streptophyta</taxon>
        <taxon>Embryophyta</taxon>
        <taxon>Tracheophyta</taxon>
        <taxon>Spermatophyta</taxon>
        <taxon>Magnoliopsida</taxon>
        <taxon>Liliopsida</taxon>
        <taxon>Poales</taxon>
        <taxon>Poaceae</taxon>
        <taxon>BOP clade</taxon>
        <taxon>Pooideae</taxon>
        <taxon>Triticodae</taxon>
        <taxon>Triticeae</taxon>
        <taxon>Triticinae</taxon>
        <taxon>Aegilops</taxon>
    </lineage>
</organism>
<dbReference type="EnsemblPlants" id="EMT09962">
    <property type="protein sequence ID" value="EMT09962"/>
    <property type="gene ID" value="F775_21926"/>
</dbReference>
<dbReference type="Gene3D" id="3.40.50.2000">
    <property type="entry name" value="Glycogen Phosphorylase B"/>
    <property type="match status" value="3"/>
</dbReference>
<sequence>MAEKTVVLYPSLGVGHLNPMVQLAKAFLRRGVAVTIAVVDPPGKDPVLEAAVTRLASASPSIAVHLLPIQPASTNEQYSNTALRMLDELRLASPVLREFLRSLPAVDAIVLDMFCVDALDVAAELAVPAYMFYASAAADLAIYLQVPDIFRAAPFSFKDMGDTALPFSGVPPLRVAGVESRQSSSGMASGRVPAAAPTPQIYCIGPLVDGGVSGQGGERHACLEWLDRQPKESVVFLCFGSGGVFSAAQLREMASGLENSGHRFLWAVRSPREEQSKSGEPDLEALLPDGFLQRTGDRGLVLKNWAPQAEVLRHEAVGAFVTHCGWNSALEAVMSGVPMICWPLYAEQRLNKIHLVEEMKIGVAVEGYEESSVKAEEVHAKVRLVMESEEGQKLRERAAMAKEMAAEAIKEGGSSDVAFYAFLNHVEDEQSRGAPNPAINK</sequence>
<accession>M8AZM4</accession>
<dbReference type="SUPFAM" id="SSF53756">
    <property type="entry name" value="UDP-Glycosyltransferase/glycogen phosphorylase"/>
    <property type="match status" value="1"/>
</dbReference>
<dbReference type="InterPro" id="IPR002213">
    <property type="entry name" value="UDP_glucos_trans"/>
</dbReference>
<dbReference type="FunFam" id="3.40.50.2000:FF:000020">
    <property type="entry name" value="Glycosyltransferase"/>
    <property type="match status" value="1"/>
</dbReference>
<evidence type="ECO:0000256" key="1">
    <source>
        <dbReference type="ARBA" id="ARBA00009995"/>
    </source>
</evidence>
<dbReference type="Pfam" id="PF00201">
    <property type="entry name" value="UDPGT"/>
    <property type="match status" value="1"/>
</dbReference>
<dbReference type="InterPro" id="IPR050481">
    <property type="entry name" value="UDP-glycosyltransf_plant"/>
</dbReference>
<evidence type="ECO:0000256" key="3">
    <source>
        <dbReference type="RuleBase" id="RU003718"/>
    </source>
</evidence>
<keyword evidence="2 3" id="KW-0808">Transferase</keyword>
<evidence type="ECO:0000256" key="2">
    <source>
        <dbReference type="ARBA" id="ARBA00022679"/>
    </source>
</evidence>
<name>M8AZM4_AEGTA</name>
<protein>
    <recommendedName>
        <fullName evidence="4">Glycosyltransferase</fullName>
        <ecNumber evidence="4">2.4.1.-</ecNumber>
    </recommendedName>
</protein>
<dbReference type="PANTHER" id="PTHR48048">
    <property type="entry name" value="GLYCOSYLTRANSFERASE"/>
    <property type="match status" value="1"/>
</dbReference>
<dbReference type="GO" id="GO:0035251">
    <property type="term" value="F:UDP-glucosyltransferase activity"/>
    <property type="evidence" value="ECO:0007669"/>
    <property type="project" value="InterPro"/>
</dbReference>
<evidence type="ECO:0000256" key="4">
    <source>
        <dbReference type="RuleBase" id="RU362057"/>
    </source>
</evidence>
<dbReference type="InterPro" id="IPR035595">
    <property type="entry name" value="UDP_glycos_trans_CS"/>
</dbReference>
<evidence type="ECO:0000313" key="5">
    <source>
        <dbReference type="EnsemblPlants" id="EMT09962"/>
    </source>
</evidence>
<proteinExistence type="inferred from homology"/>
<dbReference type="PROSITE" id="PS00375">
    <property type="entry name" value="UDPGT"/>
    <property type="match status" value="1"/>
</dbReference>
<dbReference type="PANTHER" id="PTHR48048:SF60">
    <property type="entry name" value="GLYCOSYLTRANSFERASE"/>
    <property type="match status" value="1"/>
</dbReference>